<dbReference type="PANTHER" id="PTHR34475">
    <property type="match status" value="1"/>
</dbReference>
<sequence length="262" mass="28956">MTQSKSSVAGPPGSVLREARESAGKSITETAEALNLLRTYVEALEQNDYSRFNSPLFARGYIKSYARYMGLDVDPLLKDCDRICRRDDEQFQRSKPQGRAKAPGNARVIVALIMAAFIWSICYVLLSGPVQKELAVHILEQRYNAPRSLRSSTALGESLLRGRDDGDGGIISAQHPGQADSHDVRLRLRAEDDVWFELRNVRGEVLFSGTQAGGTVRHFDTQGPIELAAAYWPALKTQYNGQAVELPSPLPSNALRVRIGEL</sequence>
<feature type="transmembrane region" description="Helical" evidence="2">
    <location>
        <begin position="108"/>
        <end position="126"/>
    </location>
</feature>
<dbReference type="InterPro" id="IPR050400">
    <property type="entry name" value="Bact_Cytoskel_RodZ"/>
</dbReference>
<dbReference type="KEGG" id="snan:I6N98_12155"/>
<feature type="domain" description="Cytoskeleton protein RodZ-like C-terminal" evidence="3">
    <location>
        <begin position="187"/>
        <end position="255"/>
    </location>
</feature>
<keyword evidence="2" id="KW-0472">Membrane</keyword>
<dbReference type="PANTHER" id="PTHR34475:SF1">
    <property type="entry name" value="CYTOSKELETON PROTEIN RODZ"/>
    <property type="match status" value="1"/>
</dbReference>
<dbReference type="Pfam" id="PF13464">
    <property type="entry name" value="RodZ_C"/>
    <property type="match status" value="1"/>
</dbReference>
<dbReference type="InterPro" id="IPR001387">
    <property type="entry name" value="Cro/C1-type_HTH"/>
</dbReference>
<keyword evidence="2" id="KW-0812">Transmembrane</keyword>
<accession>A0A7T4UNZ2</accession>
<evidence type="ECO:0000256" key="2">
    <source>
        <dbReference type="SAM" id="Phobius"/>
    </source>
</evidence>
<reference evidence="4 5" key="1">
    <citation type="submission" date="2020-12" db="EMBL/GenBank/DDBJ databases">
        <authorList>
            <person name="Shan Y."/>
        </authorList>
    </citation>
    <scope>NUCLEOTIDE SEQUENCE [LARGE SCALE GENOMIC DNA]</scope>
    <source>
        <strain evidence="5">csc3.9</strain>
    </source>
</reference>
<keyword evidence="2" id="KW-1133">Transmembrane helix</keyword>
<gene>
    <name evidence="4" type="ORF">I6N98_12155</name>
</gene>
<dbReference type="RefSeq" id="WP_198568620.1">
    <property type="nucleotide sequence ID" value="NZ_CP066167.1"/>
</dbReference>
<dbReference type="GO" id="GO:0003677">
    <property type="term" value="F:DNA binding"/>
    <property type="evidence" value="ECO:0007669"/>
    <property type="project" value="InterPro"/>
</dbReference>
<keyword evidence="5" id="KW-1185">Reference proteome</keyword>
<evidence type="ECO:0000313" key="4">
    <source>
        <dbReference type="EMBL" id="QQD17118.1"/>
    </source>
</evidence>
<feature type="region of interest" description="Disordered" evidence="1">
    <location>
        <begin position="1"/>
        <end position="22"/>
    </location>
</feature>
<dbReference type="AlphaFoldDB" id="A0A7T4UNZ2"/>
<evidence type="ECO:0000256" key="1">
    <source>
        <dbReference type="SAM" id="MobiDB-lite"/>
    </source>
</evidence>
<proteinExistence type="predicted"/>
<dbReference type="EMBL" id="CP066167">
    <property type="protein sequence ID" value="QQD17118.1"/>
    <property type="molecule type" value="Genomic_DNA"/>
</dbReference>
<organism evidence="4 5">
    <name type="scientific">Spongiibacter nanhainus</name>
    <dbReference type="NCBI Taxonomy" id="2794344"/>
    <lineage>
        <taxon>Bacteria</taxon>
        <taxon>Pseudomonadati</taxon>
        <taxon>Pseudomonadota</taxon>
        <taxon>Gammaproteobacteria</taxon>
        <taxon>Cellvibrionales</taxon>
        <taxon>Spongiibacteraceae</taxon>
        <taxon>Spongiibacter</taxon>
    </lineage>
</organism>
<name>A0A7T4UNZ2_9GAMM</name>
<protein>
    <submittedName>
        <fullName evidence="4">DUF4115 domain-containing protein</fullName>
    </submittedName>
</protein>
<evidence type="ECO:0000313" key="5">
    <source>
        <dbReference type="Proteomes" id="UP000596063"/>
    </source>
</evidence>
<dbReference type="InterPro" id="IPR025194">
    <property type="entry name" value="RodZ-like_C"/>
</dbReference>
<dbReference type="Pfam" id="PF13413">
    <property type="entry name" value="HTH_25"/>
    <property type="match status" value="1"/>
</dbReference>
<dbReference type="InterPro" id="IPR010982">
    <property type="entry name" value="Lambda_DNA-bd_dom_sf"/>
</dbReference>
<evidence type="ECO:0000259" key="3">
    <source>
        <dbReference type="Pfam" id="PF13464"/>
    </source>
</evidence>
<dbReference type="CDD" id="cd00093">
    <property type="entry name" value="HTH_XRE"/>
    <property type="match status" value="1"/>
</dbReference>
<dbReference type="Gene3D" id="1.10.260.40">
    <property type="entry name" value="lambda repressor-like DNA-binding domains"/>
    <property type="match status" value="1"/>
</dbReference>
<dbReference type="Proteomes" id="UP000596063">
    <property type="component" value="Chromosome"/>
</dbReference>